<gene>
    <name evidence="3" type="ORF">LK996_11760</name>
</gene>
<evidence type="ECO:0000256" key="2">
    <source>
        <dbReference type="SAM" id="SignalP"/>
    </source>
</evidence>
<feature type="signal peptide" evidence="2">
    <location>
        <begin position="1"/>
        <end position="22"/>
    </location>
</feature>
<protein>
    <submittedName>
        <fullName evidence="3">Tetratricopeptide repeat protein</fullName>
    </submittedName>
</protein>
<evidence type="ECO:0000313" key="4">
    <source>
        <dbReference type="Proteomes" id="UP001165293"/>
    </source>
</evidence>
<dbReference type="InterPro" id="IPR011990">
    <property type="entry name" value="TPR-like_helical_dom_sf"/>
</dbReference>
<dbReference type="Proteomes" id="UP001165293">
    <property type="component" value="Unassembled WGS sequence"/>
</dbReference>
<sequence>MRFRRCTACAALLAIVPLFLHAQEDALTAAESLVREGKYTQAHALLAPLEATNADDPSLLYWLGRALLGIGDAARARVALERAIALAPDRAATHLALGRAYHALGEDARARNQFALVLHFDNLPLDLLTQVQIYDEAAREALEEARRTTMFGYVAAGGGRYRVNSTRGTNALGGGDRRETFYNVRVGGGLNHAIDDRHAIDFTLDYRHRDYQDGSRDDRDLRWGLAGSAGFDDSRFAGGLRGRVSYRGEGNYRNDVSGYIDWTRNLDVDSTFSLGMSVERRRYPHGPLRPRSRTAAIASAGWNHTFADGAGSFGFIGHAGRNYATSRPDGDSDLYGATASIDWTFSASLDAFAYAWWQRDVYNTDRMHFHPDALDESVILRREDNLYEGGAGLIWAFADGWSLRPELLYIRDQSNVVGFNYSSTEAWVNVRKGF</sequence>
<comment type="caution">
    <text evidence="3">The sequence shown here is derived from an EMBL/GenBank/DDBJ whole genome shotgun (WGS) entry which is preliminary data.</text>
</comment>
<name>A0ABS8JJH9_9GAMM</name>
<organism evidence="3 4">
    <name type="scientific">Noviluteimonas lactosilytica</name>
    <dbReference type="NCBI Taxonomy" id="2888523"/>
    <lineage>
        <taxon>Bacteria</taxon>
        <taxon>Pseudomonadati</taxon>
        <taxon>Pseudomonadota</taxon>
        <taxon>Gammaproteobacteria</taxon>
        <taxon>Lysobacterales</taxon>
        <taxon>Lysobacteraceae</taxon>
        <taxon>Noviluteimonas</taxon>
    </lineage>
</organism>
<dbReference type="RefSeq" id="WP_230527452.1">
    <property type="nucleotide sequence ID" value="NZ_JAJGAK010000002.1"/>
</dbReference>
<accession>A0ABS8JJH9</accession>
<dbReference type="Pfam" id="PF14559">
    <property type="entry name" value="TPR_19"/>
    <property type="match status" value="1"/>
</dbReference>
<dbReference type="SUPFAM" id="SSF48452">
    <property type="entry name" value="TPR-like"/>
    <property type="match status" value="1"/>
</dbReference>
<dbReference type="PROSITE" id="PS50005">
    <property type="entry name" value="TPR"/>
    <property type="match status" value="1"/>
</dbReference>
<feature type="chain" id="PRO_5047488774" evidence="2">
    <location>
        <begin position="23"/>
        <end position="434"/>
    </location>
</feature>
<reference evidence="3" key="1">
    <citation type="submission" date="2021-10" db="EMBL/GenBank/DDBJ databases">
        <authorList>
            <person name="Lyu M."/>
            <person name="Wang X."/>
            <person name="Meng X."/>
            <person name="Xu K."/>
        </authorList>
    </citation>
    <scope>NUCLEOTIDE SEQUENCE</scope>
    <source>
        <strain evidence="3">A6</strain>
    </source>
</reference>
<evidence type="ECO:0000313" key="3">
    <source>
        <dbReference type="EMBL" id="MCC8363747.1"/>
    </source>
</evidence>
<proteinExistence type="predicted"/>
<dbReference type="Gene3D" id="1.25.40.10">
    <property type="entry name" value="Tetratricopeptide repeat domain"/>
    <property type="match status" value="1"/>
</dbReference>
<feature type="repeat" description="TPR" evidence="1">
    <location>
        <begin position="57"/>
        <end position="90"/>
    </location>
</feature>
<evidence type="ECO:0000256" key="1">
    <source>
        <dbReference type="PROSITE-ProRule" id="PRU00339"/>
    </source>
</evidence>
<keyword evidence="2" id="KW-0732">Signal</keyword>
<keyword evidence="1" id="KW-0802">TPR repeat</keyword>
<keyword evidence="4" id="KW-1185">Reference proteome</keyword>
<dbReference type="EMBL" id="JAJGAK010000002">
    <property type="protein sequence ID" value="MCC8363747.1"/>
    <property type="molecule type" value="Genomic_DNA"/>
</dbReference>
<dbReference type="InterPro" id="IPR019734">
    <property type="entry name" value="TPR_rpt"/>
</dbReference>